<dbReference type="SUPFAM" id="SSF52980">
    <property type="entry name" value="Restriction endonuclease-like"/>
    <property type="match status" value="1"/>
</dbReference>
<dbReference type="InterPro" id="IPR011335">
    <property type="entry name" value="Restrct_endonuc-II-like"/>
</dbReference>
<dbReference type="AlphaFoldDB" id="A0A1J0ACU6"/>
<dbReference type="EMBL" id="CP017675">
    <property type="protein sequence ID" value="APB33736.1"/>
    <property type="molecule type" value="Genomic_DNA"/>
</dbReference>
<dbReference type="InterPro" id="IPR008538">
    <property type="entry name" value="Uma2"/>
</dbReference>
<dbReference type="PANTHER" id="PTHR33352:SF3">
    <property type="entry name" value="SLR1612 PROTEIN"/>
    <property type="match status" value="1"/>
</dbReference>
<name>A0A1J0ACU6_9CYAN</name>
<keyword evidence="4" id="KW-1185">Reference proteome</keyword>
<feature type="coiled-coil region" evidence="1">
    <location>
        <begin position="203"/>
        <end position="251"/>
    </location>
</feature>
<feature type="domain" description="Putative restriction endonuclease" evidence="2">
    <location>
        <begin position="23"/>
        <end position="166"/>
    </location>
</feature>
<evidence type="ECO:0000313" key="3">
    <source>
        <dbReference type="EMBL" id="APB33736.1"/>
    </source>
</evidence>
<organism evidence="3 4">
    <name type="scientific">Gloeomargarita lithophora Alchichica-D10</name>
    <dbReference type="NCBI Taxonomy" id="1188229"/>
    <lineage>
        <taxon>Bacteria</taxon>
        <taxon>Bacillati</taxon>
        <taxon>Cyanobacteriota</taxon>
        <taxon>Cyanophyceae</taxon>
        <taxon>Gloeomargaritales</taxon>
        <taxon>Gloeomargaritaceae</taxon>
        <taxon>Gloeomargarita</taxon>
    </lineage>
</organism>
<dbReference type="KEGG" id="glt:GlitD10_1415"/>
<gene>
    <name evidence="3" type="ORF">GlitD10_1415</name>
</gene>
<keyword evidence="1" id="KW-0175">Coiled coil</keyword>
<dbReference type="CDD" id="cd06260">
    <property type="entry name" value="DUF820-like"/>
    <property type="match status" value="1"/>
</dbReference>
<dbReference type="PANTHER" id="PTHR33352">
    <property type="entry name" value="SLR1095 PROTEIN"/>
    <property type="match status" value="1"/>
</dbReference>
<dbReference type="RefSeq" id="WP_071454276.1">
    <property type="nucleotide sequence ID" value="NZ_CP017675.1"/>
</dbReference>
<evidence type="ECO:0000259" key="2">
    <source>
        <dbReference type="Pfam" id="PF05685"/>
    </source>
</evidence>
<dbReference type="Gene3D" id="3.90.1570.10">
    <property type="entry name" value="tt1808, chain A"/>
    <property type="match status" value="1"/>
</dbReference>
<dbReference type="InterPro" id="IPR012296">
    <property type="entry name" value="Nuclease_put_TT1808"/>
</dbReference>
<dbReference type="OrthoDB" id="557157at2"/>
<reference evidence="3 4" key="1">
    <citation type="submission" date="2016-10" db="EMBL/GenBank/DDBJ databases">
        <title>Description of Gloeomargarita lithophora gen. nov., sp. nov., a thylakoid-bearing basal-branching cyanobacterium with intracellular carbonates, and proposal for Gloeomargaritales ord. nov.</title>
        <authorList>
            <person name="Moreira D."/>
            <person name="Tavera R."/>
            <person name="Benzerara K."/>
            <person name="Skouri-Panet F."/>
            <person name="Couradeau E."/>
            <person name="Gerard E."/>
            <person name="Loussert C."/>
            <person name="Novelo E."/>
            <person name="Zivanovic Y."/>
            <person name="Lopez-Garcia P."/>
        </authorList>
    </citation>
    <scope>NUCLEOTIDE SEQUENCE [LARGE SCALE GENOMIC DNA]</scope>
    <source>
        <strain evidence="3 4">D10</strain>
    </source>
</reference>
<evidence type="ECO:0000256" key="1">
    <source>
        <dbReference type="SAM" id="Coils"/>
    </source>
</evidence>
<dbReference type="Proteomes" id="UP000180235">
    <property type="component" value="Chromosome"/>
</dbReference>
<accession>A0A1J0ACU6</accession>
<sequence length="256" mass="29733">MISITPAWNIPTQDDLPFDDGIPMETQRHKMQMDLLIDGLTTWLDQREDGYVSGNMFIYFSLEQVRNQDFRRPDVFVVLDVPKKERKSWVVWEEGKAPDIVIELLSESTMDLDKGIKKQIYQNQMRVSEYYWYDPFNPEDWAGFVLNHREYQPIPVNCDGYLASPCTGLVLRQWPGDYRGVNTTWLRWANPDGQVLPTTQELAQHAEQEAQQAHQRANLAEQSARIAHQRADLAEQRAAQLAQKLQELGIDPDQFP</sequence>
<evidence type="ECO:0000313" key="4">
    <source>
        <dbReference type="Proteomes" id="UP000180235"/>
    </source>
</evidence>
<dbReference type="STRING" id="1188229.GlitD10_1415"/>
<protein>
    <submittedName>
        <fullName evidence="3">Uncharacterized protein conserved in cyanobacteria</fullName>
    </submittedName>
</protein>
<dbReference type="Pfam" id="PF05685">
    <property type="entry name" value="Uma2"/>
    <property type="match status" value="1"/>
</dbReference>
<proteinExistence type="predicted"/>